<evidence type="ECO:0000313" key="3">
    <source>
        <dbReference type="Proteomes" id="UP001152795"/>
    </source>
</evidence>
<gene>
    <name evidence="2" type="ORF">PACLA_8A013170</name>
</gene>
<dbReference type="GO" id="GO:0008083">
    <property type="term" value="F:growth factor activity"/>
    <property type="evidence" value="ECO:0007669"/>
    <property type="project" value="InterPro"/>
</dbReference>
<dbReference type="CDD" id="cd00058">
    <property type="entry name" value="beta-trefoil_FGF"/>
    <property type="match status" value="1"/>
</dbReference>
<dbReference type="Gene3D" id="2.80.10.50">
    <property type="match status" value="1"/>
</dbReference>
<dbReference type="EMBL" id="CACRXK020015212">
    <property type="protein sequence ID" value="CAB4028053.1"/>
    <property type="molecule type" value="Genomic_DNA"/>
</dbReference>
<keyword evidence="3" id="KW-1185">Reference proteome</keyword>
<name>A0A6S7KIM9_PARCT</name>
<dbReference type="Proteomes" id="UP001152795">
    <property type="component" value="Unassembled WGS sequence"/>
</dbReference>
<evidence type="ECO:0000256" key="1">
    <source>
        <dbReference type="ARBA" id="ARBA00007936"/>
    </source>
</evidence>
<accession>A0A6S7KIM9</accession>
<comment type="caution">
    <text evidence="2">The sequence shown here is derived from an EMBL/GenBank/DDBJ whole genome shotgun (WGS) entry which is preliminary data.</text>
</comment>
<dbReference type="OrthoDB" id="5987799at2759"/>
<dbReference type="InterPro" id="IPR002209">
    <property type="entry name" value="Fibroblast_GF_fam"/>
</dbReference>
<dbReference type="PANTHER" id="PTHR11486">
    <property type="entry name" value="FIBROBLAST GROWTH FACTOR"/>
    <property type="match status" value="1"/>
</dbReference>
<sequence>MSTIKARLVNRHGYYLEVQSNGTITSNVKGDSLYGILEFQTTNFGEMTIKGKETSLYIYVKPDGSLATTKTNNTGTNTLSWAEQKTKQMFSTFSSVSIGNYLSIRNNGKVKTAKKSSAQLGRSEMWFVQTV</sequence>
<dbReference type="Pfam" id="PF00167">
    <property type="entry name" value="FGF"/>
    <property type="match status" value="1"/>
</dbReference>
<dbReference type="AlphaFoldDB" id="A0A6S7KIM9"/>
<dbReference type="InterPro" id="IPR056378">
    <property type="entry name" value="Let-756-like_FGF"/>
</dbReference>
<dbReference type="InterPro" id="IPR008996">
    <property type="entry name" value="IL1/FGF"/>
</dbReference>
<proteinExistence type="inferred from homology"/>
<reference evidence="2" key="1">
    <citation type="submission" date="2020-04" db="EMBL/GenBank/DDBJ databases">
        <authorList>
            <person name="Alioto T."/>
            <person name="Alioto T."/>
            <person name="Gomez Garrido J."/>
        </authorList>
    </citation>
    <scope>NUCLEOTIDE SEQUENCE</scope>
    <source>
        <strain evidence="2">A484AB</strain>
    </source>
</reference>
<dbReference type="SUPFAM" id="SSF50353">
    <property type="entry name" value="Cytokine"/>
    <property type="match status" value="1"/>
</dbReference>
<organism evidence="2 3">
    <name type="scientific">Paramuricea clavata</name>
    <name type="common">Red gorgonian</name>
    <name type="synonym">Violescent sea-whip</name>
    <dbReference type="NCBI Taxonomy" id="317549"/>
    <lineage>
        <taxon>Eukaryota</taxon>
        <taxon>Metazoa</taxon>
        <taxon>Cnidaria</taxon>
        <taxon>Anthozoa</taxon>
        <taxon>Octocorallia</taxon>
        <taxon>Malacalcyonacea</taxon>
        <taxon>Plexauridae</taxon>
        <taxon>Paramuricea</taxon>
    </lineage>
</organism>
<protein>
    <submittedName>
        <fullName evidence="2">Fibroblast growth factor 1</fullName>
    </submittedName>
</protein>
<evidence type="ECO:0000313" key="2">
    <source>
        <dbReference type="EMBL" id="CAB4028053.1"/>
    </source>
</evidence>
<comment type="similarity">
    <text evidence="1">Belongs to the heparin-binding growth factors family.</text>
</comment>